<feature type="compositionally biased region" description="Basic and acidic residues" evidence="1">
    <location>
        <begin position="63"/>
        <end position="73"/>
    </location>
</feature>
<dbReference type="Proteomes" id="UP000026961">
    <property type="component" value="Chromosome 2"/>
</dbReference>
<feature type="signal peptide" evidence="2">
    <location>
        <begin position="1"/>
        <end position="19"/>
    </location>
</feature>
<accession>A0A0D9YPP2</accession>
<name>A0A0D9YPP2_9ORYZ</name>
<reference evidence="3" key="1">
    <citation type="submission" date="2015-04" db="UniProtKB">
        <authorList>
            <consortium name="EnsemblPlants"/>
        </authorList>
    </citation>
    <scope>IDENTIFICATION</scope>
</reference>
<organism evidence="3">
    <name type="scientific">Oryza glumipatula</name>
    <dbReference type="NCBI Taxonomy" id="40148"/>
    <lineage>
        <taxon>Eukaryota</taxon>
        <taxon>Viridiplantae</taxon>
        <taxon>Streptophyta</taxon>
        <taxon>Embryophyta</taxon>
        <taxon>Tracheophyta</taxon>
        <taxon>Spermatophyta</taxon>
        <taxon>Magnoliopsida</taxon>
        <taxon>Liliopsida</taxon>
        <taxon>Poales</taxon>
        <taxon>Poaceae</taxon>
        <taxon>BOP clade</taxon>
        <taxon>Oryzoideae</taxon>
        <taxon>Oryzeae</taxon>
        <taxon>Oryzinae</taxon>
        <taxon>Oryza</taxon>
    </lineage>
</organism>
<protein>
    <recommendedName>
        <fullName evidence="5">Secreted protein</fullName>
    </recommendedName>
</protein>
<dbReference type="EnsemblPlants" id="OGLUM02G09870.1">
    <property type="protein sequence ID" value="OGLUM02G09870.1"/>
    <property type="gene ID" value="OGLUM02G09870"/>
</dbReference>
<proteinExistence type="predicted"/>
<evidence type="ECO:0008006" key="5">
    <source>
        <dbReference type="Google" id="ProtNLM"/>
    </source>
</evidence>
<keyword evidence="2" id="KW-0732">Signal</keyword>
<sequence length="90" mass="9891">MSASIAFFLLLFLFSRIGPSIHPRVHTRVRREATAPRVREAGGDDGQGKLATETSIGHRKRVGGGERGGREHLTWDPQLVSQFGLAKFGH</sequence>
<feature type="region of interest" description="Disordered" evidence="1">
    <location>
        <begin position="37"/>
        <end position="73"/>
    </location>
</feature>
<dbReference type="HOGENOM" id="CLU_2444431_0_0_1"/>
<dbReference type="Gramene" id="OGLUM02G09870.1">
    <property type="protein sequence ID" value="OGLUM02G09870.1"/>
    <property type="gene ID" value="OGLUM02G09870"/>
</dbReference>
<evidence type="ECO:0000313" key="4">
    <source>
        <dbReference type="Proteomes" id="UP000026961"/>
    </source>
</evidence>
<evidence type="ECO:0000313" key="3">
    <source>
        <dbReference type="EnsemblPlants" id="OGLUM02G09870.1"/>
    </source>
</evidence>
<dbReference type="AlphaFoldDB" id="A0A0D9YPP2"/>
<evidence type="ECO:0000256" key="1">
    <source>
        <dbReference type="SAM" id="MobiDB-lite"/>
    </source>
</evidence>
<evidence type="ECO:0000256" key="2">
    <source>
        <dbReference type="SAM" id="SignalP"/>
    </source>
</evidence>
<reference evidence="3" key="2">
    <citation type="submission" date="2018-05" db="EMBL/GenBank/DDBJ databases">
        <title>OgluRS3 (Oryza glumaepatula Reference Sequence Version 3).</title>
        <authorList>
            <person name="Zhang J."/>
            <person name="Kudrna D."/>
            <person name="Lee S."/>
            <person name="Talag J."/>
            <person name="Welchert J."/>
            <person name="Wing R.A."/>
        </authorList>
    </citation>
    <scope>NUCLEOTIDE SEQUENCE [LARGE SCALE GENOMIC DNA]</scope>
</reference>
<feature type="chain" id="PRO_5002351838" description="Secreted protein" evidence="2">
    <location>
        <begin position="20"/>
        <end position="90"/>
    </location>
</feature>
<keyword evidence="4" id="KW-1185">Reference proteome</keyword>